<proteinExistence type="predicted"/>
<evidence type="ECO:0000313" key="1">
    <source>
        <dbReference type="EMBL" id="MFO2480434.1"/>
    </source>
</evidence>
<protein>
    <submittedName>
        <fullName evidence="1">Membrane-targeted effector domain-containing toxin</fullName>
    </submittedName>
</protein>
<accession>A0ACC7PLL3</accession>
<reference evidence="1" key="1">
    <citation type="submission" date="2022-11" db="EMBL/GenBank/DDBJ databases">
        <title>Draft genome sequences of strains of Pseudomonas imrae sp. nov.</title>
        <authorList>
            <person name="Salva Serra F."/>
            <person name="Nimje P."/>
            <person name="Moore E.R.B."/>
            <person name="Marathe N.P."/>
        </authorList>
    </citation>
    <scope>NUCLEOTIDE SEQUENCE</scope>
    <source>
        <strain evidence="1">15FMM2</strain>
    </source>
</reference>
<dbReference type="Proteomes" id="UP001637618">
    <property type="component" value="Unassembled WGS sequence"/>
</dbReference>
<comment type="caution">
    <text evidence="1">The sequence shown here is derived from an EMBL/GenBank/DDBJ whole genome shotgun (WGS) entry which is preliminary data.</text>
</comment>
<keyword evidence="2" id="KW-1185">Reference proteome</keyword>
<name>A0ACC7PLL3_9PSED</name>
<gene>
    <name evidence="1" type="ORF">OOJ96_23925</name>
</gene>
<sequence>MTSSNNTPLTFEQLKNSLNQVAQSTGLLENNGHVPESLPPEFGRLKRLNGEMMLDNHTVCGAAKLTYQHLAGLKLTGTVGKSLRGVAHDALRARLTFLEQQVGSHRKSRKNHLIDRAGEALLDEVKLKVKNHLLAPSDQDLVERALGFLPSTSRPGTYALSFEYREEEIEFAGAFVLTTRTDAVSSLDTDIDVGPVLLFTPTRGLESFTSLTQLDETLFECMRSGSSRNEVLGCLPREYQHLGASTLWPIGLSAITPGLVMEHTYNALQAKRTRDIEHILNAEKSPDLRPPQIVLELDRAVASSQLDLGLRLDLYTKMLQDRTLLLAAPDWYRSATAEQRQRLAHHLEKYDASHRQTLALLGKGASPHACAHLQLIERLEQDHDYDDLHPDQLVISTRRQVAGVGTYQDSRTLVELLLRGVHVGDDQPGSDFLNHSVLTYQGRSLPQKYEDLTLNYLLGLTQSMSPRLDFAAEQRQAHAQPGLKQALQTKLEERTETLNYLALLHGHITAEEHQWLSGRQHAGQDLSAKLVAVHETQLKDVMVLCRTDQDGEITRVLLYTPGAPRSQQLKGFNSEQACKDHIFGWYANPGADETDTMSTYLLDQVLSRLSPPLKKAMAYYKQRRALPEDFISFKTTSSYADCMKQMVDFMLATQEEEQSLATPAWLRSCSSADRQLRLTLADDALGAERTYQDEFKEHTQFPSFDSFLLTKAKAHLNTLLGDPEGDVDPRDVWFYPSRRPTDLLNRIKSFSYLQLFRDGYNSFGLKDLIPAYHLLNQINKTTVIKAPPGVDLKGLTLESAVESAKNIWIGELYAASIKTLLTSPSDPRYSKRRTAVLTIHQLQMKSAALESRLLGHISTAEQQWLVQSIESLGDNSQATRQRFKVYPLQIDGHVIDGNYVFVYPDEQSLLYTPNAPDGIAFRRARLFNYVLKNVSEIIDYYCTRCLLNNQPTLRTFLETSKAALPAQDRTTPGRPLYDAPEHTGPALSVLNDPTVAFYDNKLQFTIDNVKATTTSRLEALMNVVWTCVDALEIVLAVVTMPFPPLSLAVGAAFMLKDSMLALMAYAQGDKEAAFGHYLAALANAGGGLLTDLKPTLRALGKFSKLPLRPTFRTLENRQLIDSVRQLQPLDSARQIPAFAAADMQLVVHNGETFWAAHTADPLGRFLLYRYDAATQSLQSTARLVNKNAQGQWVRTGVSGGAPTPQAAAPLGNYEMPGHYRNLLISALNPDAKDELIARFKDISFKHSVPGAIRAQIEELRPLREHYLRQVHQLTRDGKQFFDDLQPIVPRADVLTFEPSDTHTHIIEQLFKESNGLVIGENHRSIASKQFLIDNMPTFSKQGVKTLYLEHLPRDVFQGKLDQYATTGSSRTVTQRLKEVDKHWGLDKNPRYNYGKLVAAARAQNIRVKALDASTSYDLDGALELADNPSFAHRANTTTNFYSHKVIGTDTAQKPSEGWIALVEQKRTNTYDGVPGIADLAKTPSLRIVDVPVGSPSDISADVAGGIAGDPLAKADFRLKLGTDYKAPEEPGPSTAGVPTPAKRYSQFDVPEKYFATYRKELSAPSAQKSFFDTNYVSSDKTRTDAQNAFNATQVRLKTEAQAFFTTYTPTPRTAFTALKDNIPQTEFIDTVFSQRNGLIIGETHAATSSKRFLIENMKHLAKKAEVKTLYLEQLTTDLHQALLDSFHAGMKMPELLRARLNDLDVGHRVPSDSKYSFTTLVEYAHKYNIRVRAIDCVASLRLDKGGYSRTEMMNYFAMRTIEADQAAQGAHRWISLVGESHTNWFQNVPGMVDLLDAASLHVRDVAPEQAKAIAKASRELHPMGLTLDADFRLDVATKGRPPLPAFVAFDRTRLRNPGDYTVEHVSPRTVRIVHHSKSGEILETPVQFDDRGYLFIERWSLNAKRYANLYHLQSALTSVGLKYYG</sequence>
<dbReference type="EMBL" id="JAPEQY010000025">
    <property type="protein sequence ID" value="MFO2480434.1"/>
    <property type="molecule type" value="Genomic_DNA"/>
</dbReference>
<evidence type="ECO:0000313" key="2">
    <source>
        <dbReference type="Proteomes" id="UP001637618"/>
    </source>
</evidence>
<organism evidence="1 2">
    <name type="scientific">Pseudomonas imrae</name>
    <dbReference type="NCBI Taxonomy" id="2992837"/>
    <lineage>
        <taxon>Bacteria</taxon>
        <taxon>Pseudomonadati</taxon>
        <taxon>Pseudomonadota</taxon>
        <taxon>Gammaproteobacteria</taxon>
        <taxon>Pseudomonadales</taxon>
        <taxon>Pseudomonadaceae</taxon>
        <taxon>Pseudomonas</taxon>
    </lineage>
</organism>